<dbReference type="InterPro" id="IPR009097">
    <property type="entry name" value="Cyclic_Pdiesterase"/>
</dbReference>
<evidence type="ECO:0008006" key="3">
    <source>
        <dbReference type="Google" id="ProtNLM"/>
    </source>
</evidence>
<dbReference type="Pfam" id="PF13563">
    <property type="entry name" value="2_5_RNA_ligase2"/>
    <property type="match status" value="1"/>
</dbReference>
<evidence type="ECO:0000313" key="1">
    <source>
        <dbReference type="EMBL" id="RAY15741.1"/>
    </source>
</evidence>
<dbReference type="SUPFAM" id="SSF55144">
    <property type="entry name" value="LigT-like"/>
    <property type="match status" value="1"/>
</dbReference>
<dbReference type="Proteomes" id="UP000251891">
    <property type="component" value="Unassembled WGS sequence"/>
</dbReference>
<reference evidence="1 2" key="1">
    <citation type="submission" date="2018-06" db="EMBL/GenBank/DDBJ databases">
        <title>Actinomadura craniellae sp. nov. isolated from marine sponge Craniella sp.</title>
        <authorList>
            <person name="Li L."/>
            <person name="Xu Q.H."/>
            <person name="Lin H.W."/>
            <person name="Lu Y.H."/>
        </authorList>
    </citation>
    <scope>NUCLEOTIDE SEQUENCE [LARGE SCALE GENOMIC DNA]</scope>
    <source>
        <strain evidence="1 2">LHW63021</strain>
    </source>
</reference>
<accession>A0A365H9I1</accession>
<dbReference type="AlphaFoldDB" id="A0A365H9I1"/>
<organism evidence="1 2">
    <name type="scientific">Actinomadura craniellae</name>
    <dbReference type="NCBI Taxonomy" id="2231787"/>
    <lineage>
        <taxon>Bacteria</taxon>
        <taxon>Bacillati</taxon>
        <taxon>Actinomycetota</taxon>
        <taxon>Actinomycetes</taxon>
        <taxon>Streptosporangiales</taxon>
        <taxon>Thermomonosporaceae</taxon>
        <taxon>Actinomadura</taxon>
    </lineage>
</organism>
<sequence>MLLTGVSRVCSHVPPIVMVPGTYVERDPGRSARWERTKEEPEPGQGTVYWHILVGNHPEARDLAQAAQERLSGFTGLHMTPAEWLHITLLVAGPTNEITNDQQQDMLTTASSLLAKIPPVAVTLSRILYHPEAIALAAHPTNLLEQVREAIQAATLKVTGREGHTEEPTRWTPHMTIAYSQAEQPAQPLITALGRELPNRELTINAVDLVVQRGKERLWDWHPVGRALLLGRH</sequence>
<name>A0A365H9I1_9ACTN</name>
<gene>
    <name evidence="1" type="ORF">DPM19_08150</name>
</gene>
<comment type="caution">
    <text evidence="1">The sequence shown here is derived from an EMBL/GenBank/DDBJ whole genome shotgun (WGS) entry which is preliminary data.</text>
</comment>
<dbReference type="EMBL" id="QLYX01000003">
    <property type="protein sequence ID" value="RAY15741.1"/>
    <property type="molecule type" value="Genomic_DNA"/>
</dbReference>
<dbReference type="OrthoDB" id="4541754at2"/>
<evidence type="ECO:0000313" key="2">
    <source>
        <dbReference type="Proteomes" id="UP000251891"/>
    </source>
</evidence>
<protein>
    <recommendedName>
        <fullName evidence="3">2'-5' RNA ligase family protein</fullName>
    </recommendedName>
</protein>
<dbReference type="Gene3D" id="3.90.1140.10">
    <property type="entry name" value="Cyclic phosphodiesterase"/>
    <property type="match status" value="1"/>
</dbReference>
<dbReference type="RefSeq" id="WP_111864314.1">
    <property type="nucleotide sequence ID" value="NZ_QLYX01000003.1"/>
</dbReference>
<keyword evidence="2" id="KW-1185">Reference proteome</keyword>
<proteinExistence type="predicted"/>